<feature type="domain" description="ABC transporter" evidence="4">
    <location>
        <begin position="8"/>
        <end position="252"/>
    </location>
</feature>
<reference evidence="5" key="2">
    <citation type="submission" date="2023-07" db="EMBL/GenBank/DDBJ databases">
        <authorList>
            <person name="Sun H."/>
        </authorList>
    </citation>
    <scope>NUCLEOTIDE SEQUENCE</scope>
    <source>
        <strain evidence="5">05753</strain>
    </source>
</reference>
<dbReference type="InterPro" id="IPR051120">
    <property type="entry name" value="ABC_AA/LPS_Transport"/>
</dbReference>
<dbReference type="SMART" id="SM00382">
    <property type="entry name" value="AAA"/>
    <property type="match status" value="1"/>
</dbReference>
<dbReference type="InterPro" id="IPR027417">
    <property type="entry name" value="P-loop_NTPase"/>
</dbReference>
<dbReference type="InterPro" id="IPR003593">
    <property type="entry name" value="AAA+_ATPase"/>
</dbReference>
<dbReference type="CDD" id="cd03219">
    <property type="entry name" value="ABC_Mj1267_LivG_branched"/>
    <property type="match status" value="1"/>
</dbReference>
<dbReference type="GO" id="GO:0005524">
    <property type="term" value="F:ATP binding"/>
    <property type="evidence" value="ECO:0007669"/>
    <property type="project" value="UniProtKB-KW"/>
</dbReference>
<reference evidence="5" key="1">
    <citation type="journal article" date="2015" name="Int. J. Syst. Evol. Microbiol.">
        <title>Rhizobium oryzicola sp. nov., potential plant-growth-promoting endophytic bacteria isolated from rice roots.</title>
        <authorList>
            <person name="Zhang X.X."/>
            <person name="Gao J.S."/>
            <person name="Cao Y.H."/>
            <person name="Sheirdil R.A."/>
            <person name="Wang X.C."/>
            <person name="Zhang L."/>
        </authorList>
    </citation>
    <scope>NUCLEOTIDE SEQUENCE</scope>
    <source>
        <strain evidence="5">05753</strain>
    </source>
</reference>
<organism evidence="5 6">
    <name type="scientific">Rhizobium oryzicola</name>
    <dbReference type="NCBI Taxonomy" id="1232668"/>
    <lineage>
        <taxon>Bacteria</taxon>
        <taxon>Pseudomonadati</taxon>
        <taxon>Pseudomonadota</taxon>
        <taxon>Alphaproteobacteria</taxon>
        <taxon>Hyphomicrobiales</taxon>
        <taxon>Rhizobiaceae</taxon>
        <taxon>Rhizobium/Agrobacterium group</taxon>
        <taxon>Rhizobium</taxon>
    </lineage>
</organism>
<accession>A0ABT8SYQ2</accession>
<comment type="caution">
    <text evidence="5">The sequence shown here is derived from an EMBL/GenBank/DDBJ whole genome shotgun (WGS) entry which is preliminary data.</text>
</comment>
<proteinExistence type="predicted"/>
<gene>
    <name evidence="5" type="ORF">Q2T52_15025</name>
</gene>
<name>A0ABT8SYQ2_9HYPH</name>
<dbReference type="RefSeq" id="WP_302077585.1">
    <property type="nucleotide sequence ID" value="NZ_JAUKWQ010000004.1"/>
</dbReference>
<dbReference type="PANTHER" id="PTHR45772">
    <property type="entry name" value="CONSERVED COMPONENT OF ABC TRANSPORTER FOR NATURAL AMINO ACIDS-RELATED"/>
    <property type="match status" value="1"/>
</dbReference>
<dbReference type="Proteomes" id="UP001169006">
    <property type="component" value="Unassembled WGS sequence"/>
</dbReference>
<sequence length="271" mass="29049">MTTAAPLLSLQNVSKRFGGLSVITDVSFEVAKGARMALIGPNGAGKTTIFNLISGFYRPDEGQIVLDGVPIQQLPSRKRVGLGLSRSFQNIRLMPHLSVIENIMLAQQPHAGGLLDMVKPIALPGFRRWQREAEELLDAMGIDTYAGDVVATLPYGVRKKIEVVRALAAKPKLLLLDEPAAGLNAAETEGLTDFLKRIALTGVTLLVVEHDMGLVRKLCDDAVVLNFGAKIYDGPTATVQDNPLVLEAYLGPRHSKTASGASDQKGAHHVA</sequence>
<evidence type="ECO:0000313" key="6">
    <source>
        <dbReference type="Proteomes" id="UP001169006"/>
    </source>
</evidence>
<keyword evidence="6" id="KW-1185">Reference proteome</keyword>
<keyword evidence="1" id="KW-0813">Transport</keyword>
<dbReference type="InterPro" id="IPR003439">
    <property type="entry name" value="ABC_transporter-like_ATP-bd"/>
</dbReference>
<evidence type="ECO:0000256" key="3">
    <source>
        <dbReference type="ARBA" id="ARBA00022840"/>
    </source>
</evidence>
<protein>
    <submittedName>
        <fullName evidence="5">ABC transporter ATP-binding protein</fullName>
    </submittedName>
</protein>
<evidence type="ECO:0000256" key="1">
    <source>
        <dbReference type="ARBA" id="ARBA00022448"/>
    </source>
</evidence>
<dbReference type="Gene3D" id="3.40.50.300">
    <property type="entry name" value="P-loop containing nucleotide triphosphate hydrolases"/>
    <property type="match status" value="1"/>
</dbReference>
<dbReference type="PROSITE" id="PS50893">
    <property type="entry name" value="ABC_TRANSPORTER_2"/>
    <property type="match status" value="1"/>
</dbReference>
<dbReference type="Pfam" id="PF00005">
    <property type="entry name" value="ABC_tran"/>
    <property type="match status" value="1"/>
</dbReference>
<dbReference type="PANTHER" id="PTHR45772:SF4">
    <property type="entry name" value="ABC TRANSPORTER ATP-BINDING PROTEIN"/>
    <property type="match status" value="1"/>
</dbReference>
<evidence type="ECO:0000259" key="4">
    <source>
        <dbReference type="PROSITE" id="PS50893"/>
    </source>
</evidence>
<evidence type="ECO:0000313" key="5">
    <source>
        <dbReference type="EMBL" id="MDO1583400.1"/>
    </source>
</evidence>
<keyword evidence="2" id="KW-0547">Nucleotide-binding</keyword>
<dbReference type="SUPFAM" id="SSF52540">
    <property type="entry name" value="P-loop containing nucleoside triphosphate hydrolases"/>
    <property type="match status" value="1"/>
</dbReference>
<dbReference type="EMBL" id="JAUKWQ010000004">
    <property type="protein sequence ID" value="MDO1583400.1"/>
    <property type="molecule type" value="Genomic_DNA"/>
</dbReference>
<evidence type="ECO:0000256" key="2">
    <source>
        <dbReference type="ARBA" id="ARBA00022741"/>
    </source>
</evidence>
<keyword evidence="3 5" id="KW-0067">ATP-binding</keyword>